<sequence length="275" mass="30603">MDKYESIHGRDVASFDFASTHRLPTVSAAQALDDLKTRPRQLIPTGLEALDQALAGVSHEDGGGSQRRRGIRKGPGPAARRFQVLQYLISALQKLSATRDILIVVLSQCATRMQHERGATIAPAISASTWEQGIATRLVLFQDWTMIDAELRNVRLVGVQKSNGQLDPNGIGLVCPFEICNDGLVGLDLDLALATNPHRHKRKFDETDREIADSEGEDYGWEDEDEAEMPNMPPQWQGSEDLLLGRAEEDDNVTTEMSEPEGPYEREQRRHHNSP</sequence>
<organism evidence="1 2">
    <name type="scientific">Xylaria curta</name>
    <dbReference type="NCBI Taxonomy" id="42375"/>
    <lineage>
        <taxon>Eukaryota</taxon>
        <taxon>Fungi</taxon>
        <taxon>Dikarya</taxon>
        <taxon>Ascomycota</taxon>
        <taxon>Pezizomycotina</taxon>
        <taxon>Sordariomycetes</taxon>
        <taxon>Xylariomycetidae</taxon>
        <taxon>Xylariales</taxon>
        <taxon>Xylariaceae</taxon>
        <taxon>Xylaria</taxon>
    </lineage>
</organism>
<protein>
    <submittedName>
        <fullName evidence="1">Uncharacterized protein</fullName>
    </submittedName>
</protein>
<evidence type="ECO:0000313" key="1">
    <source>
        <dbReference type="EMBL" id="KAJ2997526.1"/>
    </source>
</evidence>
<dbReference type="Proteomes" id="UP001143856">
    <property type="component" value="Unassembled WGS sequence"/>
</dbReference>
<dbReference type="EMBL" id="JAPDGR010000055">
    <property type="protein sequence ID" value="KAJ2997526.1"/>
    <property type="molecule type" value="Genomic_DNA"/>
</dbReference>
<name>A0ACC1PQ67_9PEZI</name>
<gene>
    <name evidence="1" type="ORF">NUW58_g631</name>
</gene>
<proteinExistence type="predicted"/>
<keyword evidence="2" id="KW-1185">Reference proteome</keyword>
<reference evidence="1" key="1">
    <citation type="submission" date="2022-10" db="EMBL/GenBank/DDBJ databases">
        <title>Genome Sequence of Xylaria curta.</title>
        <authorList>
            <person name="Buettner E."/>
        </authorList>
    </citation>
    <scope>NUCLEOTIDE SEQUENCE</scope>
    <source>
        <strain evidence="1">Babe10</strain>
    </source>
</reference>
<evidence type="ECO:0000313" key="2">
    <source>
        <dbReference type="Proteomes" id="UP001143856"/>
    </source>
</evidence>
<accession>A0ACC1PQ67</accession>
<comment type="caution">
    <text evidence="1">The sequence shown here is derived from an EMBL/GenBank/DDBJ whole genome shotgun (WGS) entry which is preliminary data.</text>
</comment>